<dbReference type="EMBL" id="SNXS01000016">
    <property type="protein sequence ID" value="TDP60453.1"/>
    <property type="molecule type" value="Genomic_DNA"/>
</dbReference>
<dbReference type="InParanoid" id="A0A4R6QEU1"/>
<accession>A0A4R6QEU1</accession>
<protein>
    <submittedName>
        <fullName evidence="2">Uncharacterized protein</fullName>
    </submittedName>
</protein>
<keyword evidence="1" id="KW-0812">Transmembrane</keyword>
<name>A0A4R6QEU1_9BURK</name>
<reference evidence="2 3" key="1">
    <citation type="submission" date="2019-03" db="EMBL/GenBank/DDBJ databases">
        <title>Genomic Encyclopedia of Type Strains, Phase IV (KMG-IV): sequencing the most valuable type-strain genomes for metagenomic binning, comparative biology and taxonomic classification.</title>
        <authorList>
            <person name="Goeker M."/>
        </authorList>
    </citation>
    <scope>NUCLEOTIDE SEQUENCE [LARGE SCALE GENOMIC DNA]</scope>
    <source>
        <strain evidence="2 3">DSM 16998</strain>
    </source>
</reference>
<feature type="transmembrane region" description="Helical" evidence="1">
    <location>
        <begin position="12"/>
        <end position="30"/>
    </location>
</feature>
<dbReference type="AlphaFoldDB" id="A0A4R6QEU1"/>
<evidence type="ECO:0000313" key="2">
    <source>
        <dbReference type="EMBL" id="TDP60453.1"/>
    </source>
</evidence>
<evidence type="ECO:0000256" key="1">
    <source>
        <dbReference type="SAM" id="Phobius"/>
    </source>
</evidence>
<organism evidence="2 3">
    <name type="scientific">Roseateles toxinivorans</name>
    <dbReference type="NCBI Taxonomy" id="270368"/>
    <lineage>
        <taxon>Bacteria</taxon>
        <taxon>Pseudomonadati</taxon>
        <taxon>Pseudomonadota</taxon>
        <taxon>Betaproteobacteria</taxon>
        <taxon>Burkholderiales</taxon>
        <taxon>Sphaerotilaceae</taxon>
        <taxon>Roseateles</taxon>
    </lineage>
</organism>
<keyword evidence="3" id="KW-1185">Reference proteome</keyword>
<proteinExistence type="predicted"/>
<dbReference type="Proteomes" id="UP000295361">
    <property type="component" value="Unassembled WGS sequence"/>
</dbReference>
<keyword evidence="1" id="KW-1133">Transmembrane helix</keyword>
<gene>
    <name evidence="2" type="ORF">DES47_11653</name>
</gene>
<sequence>MTNPSSPAKTLGLKALVAALMLAAGVWYWLALSTPPAAQTRNEGCVPGHEVLIPNGMAAAQFAYTGTVGCEPLPPMAVSWAQAFQAGFR</sequence>
<comment type="caution">
    <text evidence="2">The sequence shown here is derived from an EMBL/GenBank/DDBJ whole genome shotgun (WGS) entry which is preliminary data.</text>
</comment>
<evidence type="ECO:0000313" key="3">
    <source>
        <dbReference type="Proteomes" id="UP000295361"/>
    </source>
</evidence>
<keyword evidence="1" id="KW-0472">Membrane</keyword>